<protein>
    <submittedName>
        <fullName evidence="2">HD domain-containing protein</fullName>
    </submittedName>
</protein>
<evidence type="ECO:0000313" key="3">
    <source>
        <dbReference type="Proteomes" id="UP001056291"/>
    </source>
</evidence>
<gene>
    <name evidence="2" type="ORF">NBZ79_09240</name>
</gene>
<organism evidence="2 3">
    <name type="scientific">Sneathiella marina</name>
    <dbReference type="NCBI Taxonomy" id="2950108"/>
    <lineage>
        <taxon>Bacteria</taxon>
        <taxon>Pseudomonadati</taxon>
        <taxon>Pseudomonadota</taxon>
        <taxon>Alphaproteobacteria</taxon>
        <taxon>Sneathiellales</taxon>
        <taxon>Sneathiellaceae</taxon>
        <taxon>Sneathiella</taxon>
    </lineage>
</organism>
<dbReference type="SUPFAM" id="SSF109604">
    <property type="entry name" value="HD-domain/PDEase-like"/>
    <property type="match status" value="1"/>
</dbReference>
<evidence type="ECO:0000259" key="1">
    <source>
        <dbReference type="Pfam" id="PF01966"/>
    </source>
</evidence>
<feature type="domain" description="HD" evidence="1">
    <location>
        <begin position="54"/>
        <end position="148"/>
    </location>
</feature>
<dbReference type="InterPro" id="IPR052567">
    <property type="entry name" value="OP_Dioxygenase"/>
</dbReference>
<dbReference type="PANTHER" id="PTHR40202:SF1">
    <property type="entry name" value="HD DOMAIN-CONTAINING PROTEIN"/>
    <property type="match status" value="1"/>
</dbReference>
<reference evidence="2" key="1">
    <citation type="submission" date="2022-06" db="EMBL/GenBank/DDBJ databases">
        <title>Sneathiella actinostolidae sp. nov., isolated from a sea anemonein the Western Pacific Ocean.</title>
        <authorList>
            <person name="Wei M.J."/>
        </authorList>
    </citation>
    <scope>NUCLEOTIDE SEQUENCE</scope>
    <source>
        <strain evidence="2">PHK-P5</strain>
    </source>
</reference>
<sequence length="198" mass="23028">MKTVSFTQMKDGTRDDYQLLREFEMEHFEGTAGRLLRELSAQGDETIPGYKISRLEHALQSATRAYDDGAGVDWVVATLLHDIGDGLAPQNHDRFAAEVLRPFVRDEVTWVVEHHGAFQMVYYAHHYDWDPNEREKYRDNPFYQTCVDFCERWDQNSFDPEYDSKPLSFFADMVEGVFSRPAYDDDILCTGQVRGLRP</sequence>
<dbReference type="Pfam" id="PF01966">
    <property type="entry name" value="HD"/>
    <property type="match status" value="1"/>
</dbReference>
<name>A0ABY4W8B9_9PROT</name>
<dbReference type="RefSeq" id="WP_251937798.1">
    <property type="nucleotide sequence ID" value="NZ_CP098747.1"/>
</dbReference>
<dbReference type="InterPro" id="IPR006674">
    <property type="entry name" value="HD_domain"/>
</dbReference>
<dbReference type="Proteomes" id="UP001056291">
    <property type="component" value="Chromosome"/>
</dbReference>
<dbReference type="PANTHER" id="PTHR40202">
    <property type="match status" value="1"/>
</dbReference>
<dbReference type="Gene3D" id="1.10.3210.10">
    <property type="entry name" value="Hypothetical protein af1432"/>
    <property type="match status" value="1"/>
</dbReference>
<keyword evidence="3" id="KW-1185">Reference proteome</keyword>
<accession>A0ABY4W8B9</accession>
<evidence type="ECO:0000313" key="2">
    <source>
        <dbReference type="EMBL" id="USG63159.1"/>
    </source>
</evidence>
<dbReference type="EMBL" id="CP098747">
    <property type="protein sequence ID" value="USG63159.1"/>
    <property type="molecule type" value="Genomic_DNA"/>
</dbReference>
<proteinExistence type="predicted"/>